<evidence type="ECO:0000259" key="15">
    <source>
        <dbReference type="SMART" id="SM00388"/>
    </source>
</evidence>
<feature type="transmembrane region" description="Helical" evidence="14">
    <location>
        <begin position="12"/>
        <end position="36"/>
    </location>
</feature>
<evidence type="ECO:0000256" key="10">
    <source>
        <dbReference type="ARBA" id="ARBA00022840"/>
    </source>
</evidence>
<dbReference type="CDD" id="cd00082">
    <property type="entry name" value="HisKA"/>
    <property type="match status" value="1"/>
</dbReference>
<accession>A0A0M6WFE5</accession>
<evidence type="ECO:0000256" key="4">
    <source>
        <dbReference type="ARBA" id="ARBA00022475"/>
    </source>
</evidence>
<proteinExistence type="predicted"/>
<comment type="catalytic activity">
    <reaction evidence="1">
        <text>ATP + protein L-histidine = ADP + protein N-phospho-L-histidine.</text>
        <dbReference type="EC" id="2.7.13.3"/>
    </reaction>
</comment>
<dbReference type="Gene3D" id="3.30.565.10">
    <property type="entry name" value="Histidine kinase-like ATPase, C-terminal domain"/>
    <property type="match status" value="1"/>
</dbReference>
<dbReference type="SMART" id="SM00388">
    <property type="entry name" value="HisKA"/>
    <property type="match status" value="1"/>
</dbReference>
<keyword evidence="12" id="KW-0902">Two-component regulatory system</keyword>
<dbReference type="AlphaFoldDB" id="A0A0M6WFE5"/>
<feature type="domain" description="Signal transduction histidine kinase dimerisation/phosphoacceptor" evidence="15">
    <location>
        <begin position="196"/>
        <end position="262"/>
    </location>
</feature>
<protein>
    <recommendedName>
        <fullName evidence="3">histidine kinase</fullName>
        <ecNumber evidence="3">2.7.13.3</ecNumber>
    </recommendedName>
</protein>
<evidence type="ECO:0000256" key="2">
    <source>
        <dbReference type="ARBA" id="ARBA00004651"/>
    </source>
</evidence>
<dbReference type="EMBL" id="CVRQ01000014">
    <property type="protein sequence ID" value="CRL34999.1"/>
    <property type="molecule type" value="Genomic_DNA"/>
</dbReference>
<evidence type="ECO:0000256" key="11">
    <source>
        <dbReference type="ARBA" id="ARBA00022989"/>
    </source>
</evidence>
<dbReference type="InterPro" id="IPR003661">
    <property type="entry name" value="HisK_dim/P_dom"/>
</dbReference>
<comment type="subcellular location">
    <subcellularLocation>
        <location evidence="2">Cell membrane</location>
        <topology evidence="2">Multi-pass membrane protein</topology>
    </subcellularLocation>
</comment>
<evidence type="ECO:0000256" key="5">
    <source>
        <dbReference type="ARBA" id="ARBA00022553"/>
    </source>
</evidence>
<dbReference type="GO" id="GO:0005886">
    <property type="term" value="C:plasma membrane"/>
    <property type="evidence" value="ECO:0007669"/>
    <property type="project" value="UniProtKB-SubCell"/>
</dbReference>
<keyword evidence="9" id="KW-0418">Kinase</keyword>
<evidence type="ECO:0000256" key="1">
    <source>
        <dbReference type="ARBA" id="ARBA00000085"/>
    </source>
</evidence>
<evidence type="ECO:0000256" key="14">
    <source>
        <dbReference type="SAM" id="Phobius"/>
    </source>
</evidence>
<name>A0A0M6WFE5_9FIRM</name>
<dbReference type="GO" id="GO:0000155">
    <property type="term" value="F:phosphorelay sensor kinase activity"/>
    <property type="evidence" value="ECO:0007669"/>
    <property type="project" value="InterPro"/>
</dbReference>
<feature type="transmembrane region" description="Helical" evidence="14">
    <location>
        <begin position="151"/>
        <end position="171"/>
    </location>
</feature>
<dbReference type="GO" id="GO:0005524">
    <property type="term" value="F:ATP binding"/>
    <property type="evidence" value="ECO:0007669"/>
    <property type="project" value="UniProtKB-KW"/>
</dbReference>
<sequence>MKNKFNGYKEYISSLLISFLIALLISITVFTAIYLCGNKIINEYVNSDSYIYNTQAAYITDFQKYVSDNKISSNDFKSIEAWIQREKPEFFLISIDNETYYASTEYLSLKKPQNLSLHNQKISVYLKAVNFNDRTAKIFVYNNYQEKYLKTLLICDALFTLITAIMILFFISRHILTQIHGALNVVEQSETELINEKNMLIRSMAHDIRTPLAGLQSYAEIIKMENKKGAIPTEHIDVIFNKICEIKGLTDQLFDYSLACNEEALELDAPCNMESAIGDYLSEMAFILREKSFSLDIEKLIWKDFKITVNSNFLGRIFNNITNNICKYADIKAPVCISSIYRSKDAGIEITNHIADKSSLFNTTGMGIRNITLMMKQMNGRAIVSHNNTEFRITLWFSRA</sequence>
<keyword evidence="10" id="KW-0067">ATP-binding</keyword>
<evidence type="ECO:0000256" key="6">
    <source>
        <dbReference type="ARBA" id="ARBA00022679"/>
    </source>
</evidence>
<organism evidence="16 17">
    <name type="scientific">Agathobacter rectalis</name>
    <dbReference type="NCBI Taxonomy" id="39491"/>
    <lineage>
        <taxon>Bacteria</taxon>
        <taxon>Bacillati</taxon>
        <taxon>Bacillota</taxon>
        <taxon>Clostridia</taxon>
        <taxon>Lachnospirales</taxon>
        <taxon>Lachnospiraceae</taxon>
        <taxon>Agathobacter</taxon>
    </lineage>
</organism>
<evidence type="ECO:0000313" key="17">
    <source>
        <dbReference type="Proteomes" id="UP000049472"/>
    </source>
</evidence>
<keyword evidence="17" id="KW-1185">Reference proteome</keyword>
<dbReference type="PANTHER" id="PTHR45528">
    <property type="entry name" value="SENSOR HISTIDINE KINASE CPXA"/>
    <property type="match status" value="1"/>
</dbReference>
<keyword evidence="7 14" id="KW-0812">Transmembrane</keyword>
<dbReference type="EC" id="2.7.13.3" evidence="3"/>
<keyword evidence="6" id="KW-0808">Transferase</keyword>
<dbReference type="SUPFAM" id="SSF55874">
    <property type="entry name" value="ATPase domain of HSP90 chaperone/DNA topoisomerase II/histidine kinase"/>
    <property type="match status" value="1"/>
</dbReference>
<keyword evidence="8" id="KW-0547">Nucleotide-binding</keyword>
<evidence type="ECO:0000256" key="8">
    <source>
        <dbReference type="ARBA" id="ARBA00022741"/>
    </source>
</evidence>
<evidence type="ECO:0000256" key="12">
    <source>
        <dbReference type="ARBA" id="ARBA00023012"/>
    </source>
</evidence>
<dbReference type="Proteomes" id="UP000049472">
    <property type="component" value="Unassembled WGS sequence"/>
</dbReference>
<evidence type="ECO:0000256" key="7">
    <source>
        <dbReference type="ARBA" id="ARBA00022692"/>
    </source>
</evidence>
<dbReference type="Gene3D" id="1.10.287.130">
    <property type="match status" value="1"/>
</dbReference>
<dbReference type="PANTHER" id="PTHR45528:SF1">
    <property type="entry name" value="SENSOR HISTIDINE KINASE CPXA"/>
    <property type="match status" value="1"/>
</dbReference>
<evidence type="ECO:0000256" key="3">
    <source>
        <dbReference type="ARBA" id="ARBA00012438"/>
    </source>
</evidence>
<keyword evidence="4" id="KW-1003">Cell membrane</keyword>
<dbReference type="SUPFAM" id="SSF47384">
    <property type="entry name" value="Homodimeric domain of signal transducing histidine kinase"/>
    <property type="match status" value="1"/>
</dbReference>
<keyword evidence="5" id="KW-0597">Phosphoprotein</keyword>
<dbReference type="InterPro" id="IPR050398">
    <property type="entry name" value="HssS/ArlS-like"/>
</dbReference>
<keyword evidence="11 14" id="KW-1133">Transmembrane helix</keyword>
<evidence type="ECO:0000313" key="16">
    <source>
        <dbReference type="EMBL" id="CRL34999.1"/>
    </source>
</evidence>
<evidence type="ECO:0000256" key="13">
    <source>
        <dbReference type="ARBA" id="ARBA00023136"/>
    </source>
</evidence>
<evidence type="ECO:0000256" key="9">
    <source>
        <dbReference type="ARBA" id="ARBA00022777"/>
    </source>
</evidence>
<keyword evidence="13 14" id="KW-0472">Membrane</keyword>
<reference evidence="17" key="1">
    <citation type="submission" date="2015-05" db="EMBL/GenBank/DDBJ databases">
        <authorList>
            <consortium name="Pathogen Informatics"/>
        </authorList>
    </citation>
    <scope>NUCLEOTIDE SEQUENCE [LARGE SCALE GENOMIC DNA]</scope>
    <source>
        <strain evidence="17">T1-815</strain>
    </source>
</reference>
<gene>
    <name evidence="16" type="ORF">T1815_09751</name>
</gene>
<dbReference type="Pfam" id="PF00512">
    <property type="entry name" value="HisKA"/>
    <property type="match status" value="1"/>
</dbReference>
<dbReference type="InterPro" id="IPR036890">
    <property type="entry name" value="HATPase_C_sf"/>
</dbReference>
<dbReference type="InterPro" id="IPR036097">
    <property type="entry name" value="HisK_dim/P_sf"/>
</dbReference>